<gene>
    <name evidence="1" type="ORF">XELAEV_18003652mg</name>
    <name evidence="2" type="ORF">XELAEV_18016019mg</name>
</gene>
<organism evidence="1">
    <name type="scientific">Xenopus laevis</name>
    <name type="common">African clawed frog</name>
    <dbReference type="NCBI Taxonomy" id="8355"/>
    <lineage>
        <taxon>Eukaryota</taxon>
        <taxon>Metazoa</taxon>
        <taxon>Chordata</taxon>
        <taxon>Craniata</taxon>
        <taxon>Vertebrata</taxon>
        <taxon>Euteleostomi</taxon>
        <taxon>Amphibia</taxon>
        <taxon>Batrachia</taxon>
        <taxon>Anura</taxon>
        <taxon>Pipoidea</taxon>
        <taxon>Pipidae</taxon>
        <taxon>Xenopodinae</taxon>
        <taxon>Xenopus</taxon>
        <taxon>Xenopus</taxon>
    </lineage>
</organism>
<protein>
    <submittedName>
        <fullName evidence="1">Uncharacterized protein</fullName>
    </submittedName>
</protein>
<name>A0A974GYH3_XENLA</name>
<reference evidence="3" key="1">
    <citation type="journal article" date="2016" name="Nature">
        <title>Genome evolution in the allotetraploid frog Xenopus laevis.</title>
        <authorList>
            <person name="Session A.M."/>
            <person name="Uno Y."/>
            <person name="Kwon T."/>
            <person name="Chapman J.A."/>
            <person name="Toyoda A."/>
            <person name="Takahashi S."/>
            <person name="Fukui A."/>
            <person name="Hikosaka A."/>
            <person name="Suzuki A."/>
            <person name="Kondo M."/>
            <person name="van Heeringen S.J."/>
            <person name="Quigley I."/>
            <person name="Heinz S."/>
            <person name="Ogino H."/>
            <person name="Ochi H."/>
            <person name="Hellsten U."/>
            <person name="Lyons J.B."/>
            <person name="Simakov O."/>
            <person name="Putnam N."/>
            <person name="Stites J."/>
            <person name="Kuroki Y."/>
            <person name="Tanaka T."/>
            <person name="Michiue T."/>
            <person name="Watanabe M."/>
            <person name="Bogdanovic O."/>
            <person name="Lister R."/>
            <person name="Georgiou G."/>
            <person name="Paranjpe S.S."/>
            <person name="van Kruijsbergen I."/>
            <person name="Shu S."/>
            <person name="Carlson J."/>
            <person name="Kinoshita T."/>
            <person name="Ohta Y."/>
            <person name="Mawaribuchi S."/>
            <person name="Jenkins J."/>
            <person name="Grimwood J."/>
            <person name="Schmutz J."/>
            <person name="Mitros T."/>
            <person name="Mozaffari S.V."/>
            <person name="Suzuki Y."/>
            <person name="Haramoto Y."/>
            <person name="Yamamoto T.S."/>
            <person name="Takagi C."/>
            <person name="Heald R."/>
            <person name="Miller K."/>
            <person name="Haudenschild C."/>
            <person name="Kitzman J."/>
            <person name="Nakayama T."/>
            <person name="Izutsu Y."/>
            <person name="Robert J."/>
            <person name="Fortriede J."/>
            <person name="Burns K."/>
            <person name="Lotay V."/>
            <person name="Karimi K."/>
            <person name="Yasuoka Y."/>
            <person name="Dichmann D.S."/>
            <person name="Flajnik M.F."/>
            <person name="Houston D.W."/>
            <person name="Shendure J."/>
            <person name="DuPasquier L."/>
            <person name="Vize P.D."/>
            <person name="Zorn A.M."/>
            <person name="Ito M."/>
            <person name="Marcotte E.M."/>
            <person name="Wallingford J.B."/>
            <person name="Ito Y."/>
            <person name="Asashima M."/>
            <person name="Ueno N."/>
            <person name="Matsuda Y."/>
            <person name="Veenstra G.J."/>
            <person name="Fujiyama A."/>
            <person name="Harland R.M."/>
            <person name="Taira M."/>
            <person name="Rokhsar D.S."/>
        </authorList>
    </citation>
    <scope>NUCLEOTIDE SEQUENCE [LARGE SCALE GENOMIC DNA]</scope>
    <source>
        <strain evidence="3">J</strain>
    </source>
</reference>
<dbReference type="Proteomes" id="UP000694892">
    <property type="component" value="Chromosome 2S"/>
</dbReference>
<accession>A0A974GYH3</accession>
<evidence type="ECO:0000313" key="3">
    <source>
        <dbReference type="Proteomes" id="UP000694892"/>
    </source>
</evidence>
<proteinExistence type="predicted"/>
<evidence type="ECO:0000313" key="1">
    <source>
        <dbReference type="EMBL" id="OCT55236.1"/>
    </source>
</evidence>
<dbReference type="EMBL" id="KV514322">
    <property type="protein sequence ID" value="OCT55236.1"/>
    <property type="molecule type" value="Genomic_DNA"/>
</dbReference>
<evidence type="ECO:0000313" key="2">
    <source>
        <dbReference type="EMBL" id="OCT92952.1"/>
    </source>
</evidence>
<dbReference type="AlphaFoldDB" id="A0A974GYH3"/>
<reference evidence="1" key="2">
    <citation type="submission" date="2016-05" db="EMBL/GenBank/DDBJ databases">
        <title>WGS assembly of Xenopus laevis.</title>
        <authorList>
            <person name="Session A."/>
            <person name="Uno Y."/>
            <person name="Kwon T."/>
            <person name="Chapman J."/>
            <person name="Toyoda A."/>
            <person name="Takahashi S."/>
            <person name="Fukui A."/>
            <person name="Hikosaka A."/>
            <person name="Putnam N."/>
            <person name="Stites J."/>
            <person name="Van Heeringen S."/>
            <person name="Quigley I."/>
            <person name="Heinz S."/>
            <person name="Hellsten U."/>
            <person name="Lyons J."/>
            <person name="Suzuki A."/>
            <person name="Kondo M."/>
            <person name="Ogino H."/>
            <person name="Ochi H."/>
            <person name="Bogdanovic O."/>
            <person name="Lister R."/>
            <person name="Georgiou G."/>
            <person name="Paranjpe S."/>
            <person name="Van Kruijsbergen I."/>
            <person name="Mozaffari S."/>
            <person name="Shu S."/>
            <person name="Schmutz J."/>
            <person name="Jenkins J."/>
            <person name="Grimwood J."/>
            <person name="Carlson J."/>
            <person name="Mitros T."/>
            <person name="Simakov O."/>
            <person name="Heald R."/>
            <person name="Miller K."/>
            <person name="Haudenschild C."/>
            <person name="Kuroki Y."/>
            <person name="Tanaka T."/>
            <person name="Michiue T."/>
            <person name="Watanabe M."/>
            <person name="Kinoshita T."/>
            <person name="Ohta Y."/>
            <person name="Mawaribuchi S."/>
            <person name="Suzuki Y."/>
            <person name="Haramoto Y."/>
            <person name="Yamamoto T."/>
            <person name="Takagi C."/>
            <person name="Kitzman J."/>
            <person name="Shendure J."/>
            <person name="Nakayama T."/>
            <person name="Izutsu Y."/>
            <person name="Robert J."/>
            <person name="Dichmann D."/>
            <person name="Flajnik M."/>
            <person name="Houston D."/>
            <person name="Marcotte E."/>
            <person name="Wallingford J."/>
            <person name="Ito Y."/>
            <person name="Asashima M."/>
            <person name="Ueno N."/>
            <person name="Matsuda Y."/>
            <person name="Jan Veenstra G."/>
            <person name="Fujiyama A."/>
            <person name="Harland R."/>
            <person name="Taira M."/>
            <person name="Rokhsar D.S."/>
        </authorList>
    </citation>
    <scope>NUCLEOTIDE SEQUENCE</scope>
    <source>
        <strain evidence="1">J</strain>
        <tissue evidence="1">Blood</tissue>
    </source>
</reference>
<dbReference type="EMBL" id="CM004469">
    <property type="protein sequence ID" value="OCT92952.1"/>
    <property type="molecule type" value="Genomic_DNA"/>
</dbReference>
<sequence length="94" mass="11142">MHKAAQSARGMYIPPSPGIGILQGNINPPHLPISLQPHGQQNKQIDWQVELKHTHWFIEHRDGHITLGLFIAIKIYIRVSTKKKMKYYYYYYYY</sequence>